<dbReference type="EMBL" id="FMXE01000008">
    <property type="protein sequence ID" value="SDA64403.1"/>
    <property type="molecule type" value="Genomic_DNA"/>
</dbReference>
<evidence type="ECO:0008006" key="3">
    <source>
        <dbReference type="Google" id="ProtNLM"/>
    </source>
</evidence>
<dbReference type="OrthoDB" id="1452810at2"/>
<dbReference type="AlphaFoldDB" id="A0A1G5X1X1"/>
<evidence type="ECO:0000313" key="2">
    <source>
        <dbReference type="Proteomes" id="UP000198756"/>
    </source>
</evidence>
<keyword evidence="2" id="KW-1185">Reference proteome</keyword>
<organism evidence="1 2">
    <name type="scientific">Algoriphagus alkaliphilus</name>
    <dbReference type="NCBI Taxonomy" id="279824"/>
    <lineage>
        <taxon>Bacteria</taxon>
        <taxon>Pseudomonadati</taxon>
        <taxon>Bacteroidota</taxon>
        <taxon>Cytophagia</taxon>
        <taxon>Cytophagales</taxon>
        <taxon>Cyclobacteriaceae</taxon>
        <taxon>Algoriphagus</taxon>
    </lineage>
</organism>
<protein>
    <recommendedName>
        <fullName evidence="3">CRISPR-associated protein</fullName>
    </recommendedName>
</protein>
<accession>A0A1G5X1X1</accession>
<gene>
    <name evidence="1" type="ORF">SAMN03080617_01517</name>
</gene>
<evidence type="ECO:0000313" key="1">
    <source>
        <dbReference type="EMBL" id="SDA64403.1"/>
    </source>
</evidence>
<sequence>MLLNFSNHPSSSWPENQIQWATQNYGKVEDLPFPHVDPNLNEVALDKLVDEYLHKVLEKRPKHVHIMGELTFCVALIKKLQKSGISCLASTTNRTTEDLPDGTKISKFKFVRFRHYWP</sequence>
<name>A0A1G5X1X1_9BACT</name>
<dbReference type="Proteomes" id="UP000198756">
    <property type="component" value="Unassembled WGS sequence"/>
</dbReference>
<proteinExistence type="predicted"/>
<dbReference type="STRING" id="279824.SAMN03080617_01517"/>
<reference evidence="2" key="1">
    <citation type="submission" date="2016-10" db="EMBL/GenBank/DDBJ databases">
        <authorList>
            <person name="Varghese N."/>
            <person name="Submissions S."/>
        </authorList>
    </citation>
    <scope>NUCLEOTIDE SEQUENCE [LARGE SCALE GENOMIC DNA]</scope>
    <source>
        <strain evidence="2">DSM 22703</strain>
    </source>
</reference>
<dbReference type="RefSeq" id="WP_092729335.1">
    <property type="nucleotide sequence ID" value="NZ_FMXE01000008.1"/>
</dbReference>